<evidence type="ECO:0000313" key="7">
    <source>
        <dbReference type="Proteomes" id="UP000284177"/>
    </source>
</evidence>
<name>A0A419SXL6_9FIRM</name>
<dbReference type="EMBL" id="MCIB01000036">
    <property type="protein sequence ID" value="RKD30013.1"/>
    <property type="molecule type" value="Genomic_DNA"/>
</dbReference>
<dbReference type="Pfam" id="PF02016">
    <property type="entry name" value="Peptidase_S66"/>
    <property type="match status" value="1"/>
</dbReference>
<dbReference type="InterPro" id="IPR027461">
    <property type="entry name" value="Carboxypeptidase_A_C_sf"/>
</dbReference>
<evidence type="ECO:0000256" key="1">
    <source>
        <dbReference type="ARBA" id="ARBA00010233"/>
    </source>
</evidence>
<comment type="similarity">
    <text evidence="1">Belongs to the peptidase S66 family.</text>
</comment>
<dbReference type="InterPro" id="IPR040921">
    <property type="entry name" value="Peptidase_S66C"/>
</dbReference>
<keyword evidence="7" id="KW-1185">Reference proteome</keyword>
<keyword evidence="2" id="KW-0378">Hydrolase</keyword>
<evidence type="ECO:0000259" key="5">
    <source>
        <dbReference type="Pfam" id="PF17676"/>
    </source>
</evidence>
<proteinExistence type="inferred from homology"/>
<comment type="caution">
    <text evidence="6">The sequence shown here is derived from an EMBL/GenBank/DDBJ whole genome shotgun (WGS) entry which is preliminary data.</text>
</comment>
<dbReference type="AlphaFoldDB" id="A0A419SXL6"/>
<dbReference type="PIRSF" id="PIRSF028757">
    <property type="entry name" value="LD-carboxypeptidase"/>
    <property type="match status" value="1"/>
</dbReference>
<dbReference type="OrthoDB" id="9807329at2"/>
<dbReference type="Proteomes" id="UP000284177">
    <property type="component" value="Unassembled WGS sequence"/>
</dbReference>
<dbReference type="InterPro" id="IPR029062">
    <property type="entry name" value="Class_I_gatase-like"/>
</dbReference>
<dbReference type="Pfam" id="PF17676">
    <property type="entry name" value="Peptidase_S66C"/>
    <property type="match status" value="1"/>
</dbReference>
<evidence type="ECO:0000259" key="4">
    <source>
        <dbReference type="Pfam" id="PF02016"/>
    </source>
</evidence>
<feature type="active site" description="Charge relay system" evidence="3">
    <location>
        <position position="246"/>
    </location>
</feature>
<dbReference type="Gene3D" id="3.50.30.60">
    <property type="entry name" value="LD-carboxypeptidase A C-terminal domain-like"/>
    <property type="match status" value="1"/>
</dbReference>
<dbReference type="RefSeq" id="WP_120170216.1">
    <property type="nucleotide sequence ID" value="NZ_MCIB01000036.1"/>
</dbReference>
<protein>
    <recommendedName>
        <fullName evidence="8">Peptidase S66</fullName>
    </recommendedName>
</protein>
<dbReference type="InterPro" id="IPR027478">
    <property type="entry name" value="LdcA_N"/>
</dbReference>
<feature type="active site" description="Charge relay system" evidence="3">
    <location>
        <position position="313"/>
    </location>
</feature>
<evidence type="ECO:0000313" key="6">
    <source>
        <dbReference type="EMBL" id="RKD30013.1"/>
    </source>
</evidence>
<dbReference type="InterPro" id="IPR040449">
    <property type="entry name" value="Peptidase_S66_N"/>
</dbReference>
<dbReference type="SUPFAM" id="SSF141986">
    <property type="entry name" value="LD-carboxypeptidase A C-terminal domain-like"/>
    <property type="match status" value="1"/>
</dbReference>
<dbReference type="InterPro" id="IPR003507">
    <property type="entry name" value="S66_fam"/>
</dbReference>
<dbReference type="PANTHER" id="PTHR30237:SF5">
    <property type="entry name" value="CARBOXYPEPTIDASE VC_A0337-RELATED"/>
    <property type="match status" value="1"/>
</dbReference>
<feature type="domain" description="LD-carboxypeptidase C-terminal" evidence="5">
    <location>
        <begin position="208"/>
        <end position="326"/>
    </location>
</feature>
<feature type="active site" description="Nucleophile" evidence="3">
    <location>
        <position position="114"/>
    </location>
</feature>
<dbReference type="GO" id="GO:0016787">
    <property type="term" value="F:hydrolase activity"/>
    <property type="evidence" value="ECO:0007669"/>
    <property type="project" value="UniProtKB-KW"/>
</dbReference>
<dbReference type="Gene3D" id="3.40.50.10740">
    <property type="entry name" value="Class I glutamine amidotransferase-like"/>
    <property type="match status" value="1"/>
</dbReference>
<dbReference type="SUPFAM" id="SSF52317">
    <property type="entry name" value="Class I glutamine amidotransferase-like"/>
    <property type="match status" value="1"/>
</dbReference>
<dbReference type="PANTHER" id="PTHR30237">
    <property type="entry name" value="MURAMOYLTETRAPEPTIDE CARBOXYPEPTIDASE"/>
    <property type="match status" value="1"/>
</dbReference>
<sequence>MIRYPEPLKVGDTIGITAPSSGVTGVISYRLDNAIKQLQELGYKIVETDSVRRQNKLTSAPPNIRAKEFTSLYLDRDVKAIIPPWGGEFLMSMLSYLDFQKLKEAEPKWILGFSDTSTLLFTLTLNLNIATAHGPNALDFGGTPIHYSVLDSLKILSLENGQNFQQRSMDKYQKEWLEVTKNTFPPYNLTEKVEWKVLGNEKEIKMGGRFIGGNLDVICKLIGTPFAPVRKFIDKYKSDGFIWYFESCEMNSTDIYRTLWQMKQNGWFEGCNGFLFGRPEGYSDVADFTLVDALKYSLSDLDIPVVYDVDIGHMPPQLTLINGAYGEVAVKNGEGLVKQTLK</sequence>
<feature type="domain" description="LD-carboxypeptidase N-terminal" evidence="4">
    <location>
        <begin position="14"/>
        <end position="134"/>
    </location>
</feature>
<evidence type="ECO:0000256" key="2">
    <source>
        <dbReference type="ARBA" id="ARBA00022801"/>
    </source>
</evidence>
<gene>
    <name evidence="6" type="ORF">BET03_04730</name>
</gene>
<evidence type="ECO:0000256" key="3">
    <source>
        <dbReference type="PIRSR" id="PIRSR028757-1"/>
    </source>
</evidence>
<evidence type="ECO:0008006" key="8">
    <source>
        <dbReference type="Google" id="ProtNLM"/>
    </source>
</evidence>
<reference evidence="6 7" key="1">
    <citation type="submission" date="2016-08" db="EMBL/GenBank/DDBJ databases">
        <title>Novel Firmicutes and Novel Genomes.</title>
        <authorList>
            <person name="Poppleton D.I."/>
            <person name="Gribaldo S."/>
        </authorList>
    </citation>
    <scope>NUCLEOTIDE SEQUENCE [LARGE SCALE GENOMIC DNA]</scope>
    <source>
        <strain evidence="6 7">CTT3</strain>
    </source>
</reference>
<dbReference type="CDD" id="cd07062">
    <property type="entry name" value="Peptidase_S66_mccF_like"/>
    <property type="match status" value="1"/>
</dbReference>
<accession>A0A419SXL6</accession>
<organism evidence="6 7">
    <name type="scientific">Thermohalobacter berrensis</name>
    <dbReference type="NCBI Taxonomy" id="99594"/>
    <lineage>
        <taxon>Bacteria</taxon>
        <taxon>Bacillati</taxon>
        <taxon>Bacillota</taxon>
        <taxon>Tissierellia</taxon>
        <taxon>Tissierellales</taxon>
        <taxon>Thermohalobacteraceae</taxon>
        <taxon>Thermohalobacter</taxon>
    </lineage>
</organism>